<dbReference type="RefSeq" id="WP_419194245.1">
    <property type="nucleotide sequence ID" value="NZ_SJPJ01000001.1"/>
</dbReference>
<accession>A0A5C5Z1K4</accession>
<comment type="caution">
    <text evidence="3">The sequence shown here is derived from an EMBL/GenBank/DDBJ whole genome shotgun (WGS) entry which is preliminary data.</text>
</comment>
<keyword evidence="1" id="KW-0812">Transmembrane</keyword>
<sequence>MNNEQNEFFTVVRFFSKYVFIVRHLFIVLLVQMVLGGVLISYLEGLQVGESIYFAFITGLTIGYGDIEPVTTWGRVVSVGIGINGMLFTGLTVAVATRALADTVKQFSGE</sequence>
<reference evidence="3 4" key="1">
    <citation type="submission" date="2019-02" db="EMBL/GenBank/DDBJ databases">
        <title>Deep-cultivation of Planctomycetes and their phenomic and genomic characterization uncovers novel biology.</title>
        <authorList>
            <person name="Wiegand S."/>
            <person name="Jogler M."/>
            <person name="Boedeker C."/>
            <person name="Pinto D."/>
            <person name="Vollmers J."/>
            <person name="Rivas-Marin E."/>
            <person name="Kohn T."/>
            <person name="Peeters S.H."/>
            <person name="Heuer A."/>
            <person name="Rast P."/>
            <person name="Oberbeckmann S."/>
            <person name="Bunk B."/>
            <person name="Jeske O."/>
            <person name="Meyerdierks A."/>
            <person name="Storesund J.E."/>
            <person name="Kallscheuer N."/>
            <person name="Luecker S."/>
            <person name="Lage O.M."/>
            <person name="Pohl T."/>
            <person name="Merkel B.J."/>
            <person name="Hornburger P."/>
            <person name="Mueller R.-W."/>
            <person name="Bruemmer F."/>
            <person name="Labrenz M."/>
            <person name="Spormann A.M."/>
            <person name="Op Den Camp H."/>
            <person name="Overmann J."/>
            <person name="Amann R."/>
            <person name="Jetten M.S.M."/>
            <person name="Mascher T."/>
            <person name="Medema M.H."/>
            <person name="Devos D.P."/>
            <person name="Kaster A.-K."/>
            <person name="Ovreas L."/>
            <person name="Rohde M."/>
            <person name="Galperin M.Y."/>
            <person name="Jogler C."/>
        </authorList>
    </citation>
    <scope>NUCLEOTIDE SEQUENCE [LARGE SCALE GENOMIC DNA]</scope>
    <source>
        <strain evidence="3 4">CA13</strain>
    </source>
</reference>
<feature type="transmembrane region" description="Helical" evidence="1">
    <location>
        <begin position="20"/>
        <end position="43"/>
    </location>
</feature>
<dbReference type="Pfam" id="PF07885">
    <property type="entry name" value="Ion_trans_2"/>
    <property type="match status" value="1"/>
</dbReference>
<evidence type="ECO:0000313" key="4">
    <source>
        <dbReference type="Proteomes" id="UP000315010"/>
    </source>
</evidence>
<evidence type="ECO:0000313" key="3">
    <source>
        <dbReference type="EMBL" id="TWT81258.1"/>
    </source>
</evidence>
<dbReference type="GO" id="GO:0016286">
    <property type="term" value="F:small conductance calcium-activated potassium channel activity"/>
    <property type="evidence" value="ECO:0007669"/>
    <property type="project" value="InterPro"/>
</dbReference>
<feature type="domain" description="Potassium channel" evidence="2">
    <location>
        <begin position="28"/>
        <end position="100"/>
    </location>
</feature>
<dbReference type="Gene3D" id="1.10.287.70">
    <property type="match status" value="1"/>
</dbReference>
<proteinExistence type="predicted"/>
<dbReference type="GO" id="GO:0016020">
    <property type="term" value="C:membrane"/>
    <property type="evidence" value="ECO:0007669"/>
    <property type="project" value="InterPro"/>
</dbReference>
<protein>
    <submittedName>
        <fullName evidence="3">Ion channel</fullName>
    </submittedName>
</protein>
<dbReference type="AlphaFoldDB" id="A0A5C5Z1K4"/>
<gene>
    <name evidence="3" type="ORF">CA13_27090</name>
</gene>
<dbReference type="InterPro" id="IPR013099">
    <property type="entry name" value="K_chnl_dom"/>
</dbReference>
<dbReference type="EMBL" id="SJPJ01000001">
    <property type="protein sequence ID" value="TWT81258.1"/>
    <property type="molecule type" value="Genomic_DNA"/>
</dbReference>
<feature type="transmembrane region" description="Helical" evidence="1">
    <location>
        <begin position="73"/>
        <end position="96"/>
    </location>
</feature>
<dbReference type="PANTHER" id="PTHR10153">
    <property type="entry name" value="SMALL CONDUCTANCE CALCIUM-ACTIVATED POTASSIUM CHANNEL"/>
    <property type="match status" value="1"/>
</dbReference>
<organism evidence="3 4">
    <name type="scientific">Novipirellula herctigrandis</name>
    <dbReference type="NCBI Taxonomy" id="2527986"/>
    <lineage>
        <taxon>Bacteria</taxon>
        <taxon>Pseudomonadati</taxon>
        <taxon>Planctomycetota</taxon>
        <taxon>Planctomycetia</taxon>
        <taxon>Pirellulales</taxon>
        <taxon>Pirellulaceae</taxon>
        <taxon>Novipirellula</taxon>
    </lineage>
</organism>
<keyword evidence="4" id="KW-1185">Reference proteome</keyword>
<evidence type="ECO:0000256" key="1">
    <source>
        <dbReference type="SAM" id="Phobius"/>
    </source>
</evidence>
<keyword evidence="1" id="KW-1133">Transmembrane helix</keyword>
<name>A0A5C5Z1K4_9BACT</name>
<dbReference type="InterPro" id="IPR015449">
    <property type="entry name" value="K_chnl_Ca-activ_SK"/>
</dbReference>
<evidence type="ECO:0000259" key="2">
    <source>
        <dbReference type="Pfam" id="PF07885"/>
    </source>
</evidence>
<keyword evidence="1" id="KW-0472">Membrane</keyword>
<dbReference type="SUPFAM" id="SSF81324">
    <property type="entry name" value="Voltage-gated potassium channels"/>
    <property type="match status" value="1"/>
</dbReference>
<dbReference type="Proteomes" id="UP000315010">
    <property type="component" value="Unassembled WGS sequence"/>
</dbReference>
<feature type="transmembrane region" description="Helical" evidence="1">
    <location>
        <begin position="50"/>
        <end position="67"/>
    </location>
</feature>